<name>A0A6B9ZPM6_9BACT</name>
<keyword evidence="3" id="KW-1185">Reference proteome</keyword>
<keyword evidence="1" id="KW-0732">Signal</keyword>
<feature type="signal peptide" evidence="1">
    <location>
        <begin position="1"/>
        <end position="19"/>
    </location>
</feature>
<feature type="chain" id="PRO_5025655347" evidence="1">
    <location>
        <begin position="20"/>
        <end position="328"/>
    </location>
</feature>
<evidence type="ECO:0000313" key="3">
    <source>
        <dbReference type="Proteomes" id="UP000476411"/>
    </source>
</evidence>
<accession>A0A6B9ZPM6</accession>
<gene>
    <name evidence="2" type="ORF">GWR21_29735</name>
</gene>
<sequence length="328" mass="36279">MKRSIILMMLLLLGKLSFAQQDAQFSQYMFNGIYVNPGYAGYKEALNIHGYYRNQWTGIEGAPRSFSIAVDNIAADGNVGWGVQIMSDRLGAQSNESIYANYAYRIRTNEDGTARLSFGLSAGLVQLGINGKMLWTQDPETEIIPGVIKTMVPDARAGIYYADQQFYAGISVDNLVSPHVNKSKYAFIPQPRPHYYLTAGMMLPVNEQVRLKPSFLLKDDRGGPTSLDLNLFLLFKEMLWVGGGYRTRVDLYSKAYLQKTLVTANAAIAAVEVFPTPNLRVGYAYDFSIGPLQSYTSGTHELSIGYSLGSILGNSGGSKSRVECPKFF</sequence>
<evidence type="ECO:0000256" key="1">
    <source>
        <dbReference type="SAM" id="SignalP"/>
    </source>
</evidence>
<proteinExistence type="predicted"/>
<evidence type="ECO:0000313" key="2">
    <source>
        <dbReference type="EMBL" id="QHS63611.1"/>
    </source>
</evidence>
<dbReference type="InterPro" id="IPR019861">
    <property type="entry name" value="PorP/SprF_Bacteroidetes"/>
</dbReference>
<dbReference type="Pfam" id="PF11751">
    <property type="entry name" value="PorP_SprF"/>
    <property type="match status" value="1"/>
</dbReference>
<dbReference type="EMBL" id="CP048113">
    <property type="protein sequence ID" value="QHS63611.1"/>
    <property type="molecule type" value="Genomic_DNA"/>
</dbReference>
<dbReference type="Proteomes" id="UP000476411">
    <property type="component" value="Chromosome"/>
</dbReference>
<dbReference type="KEGG" id="chih:GWR21_29735"/>
<protein>
    <submittedName>
        <fullName evidence="2">Type IX secretion system membrane protein PorP/SprF</fullName>
    </submittedName>
</protein>
<dbReference type="NCBIfam" id="TIGR03519">
    <property type="entry name" value="T9SS_PorP_fam"/>
    <property type="match status" value="1"/>
</dbReference>
<organism evidence="2 3">
    <name type="scientific">Chitinophaga agri</name>
    <dbReference type="NCBI Taxonomy" id="2703787"/>
    <lineage>
        <taxon>Bacteria</taxon>
        <taxon>Pseudomonadati</taxon>
        <taxon>Bacteroidota</taxon>
        <taxon>Chitinophagia</taxon>
        <taxon>Chitinophagales</taxon>
        <taxon>Chitinophagaceae</taxon>
        <taxon>Chitinophaga</taxon>
    </lineage>
</organism>
<dbReference type="RefSeq" id="WP_162335327.1">
    <property type="nucleotide sequence ID" value="NZ_CP048113.1"/>
</dbReference>
<dbReference type="AlphaFoldDB" id="A0A6B9ZPM6"/>
<reference evidence="2 3" key="1">
    <citation type="submission" date="2020-01" db="EMBL/GenBank/DDBJ databases">
        <title>Complete genome sequence of Chitinophaga sp. H33E-04 isolated from quinoa roots.</title>
        <authorList>
            <person name="Weon H.-Y."/>
            <person name="Lee S.A."/>
        </authorList>
    </citation>
    <scope>NUCLEOTIDE SEQUENCE [LARGE SCALE GENOMIC DNA]</scope>
    <source>
        <strain evidence="2 3">H33E-04</strain>
    </source>
</reference>